<feature type="compositionally biased region" description="Polar residues" evidence="2">
    <location>
        <begin position="18"/>
        <end position="41"/>
    </location>
</feature>
<dbReference type="GeneID" id="25294965"/>
<dbReference type="SUPFAM" id="SSF53067">
    <property type="entry name" value="Actin-like ATPase domain"/>
    <property type="match status" value="2"/>
</dbReference>
<reference evidence="3 4" key="1">
    <citation type="submission" date="2015-01" db="EMBL/GenBank/DDBJ databases">
        <title>The Genome Sequence of Rhinocladiella mackenzie CBS 650.93.</title>
        <authorList>
            <consortium name="The Broad Institute Genomics Platform"/>
            <person name="Cuomo C."/>
            <person name="de Hoog S."/>
            <person name="Gorbushina A."/>
            <person name="Stielow B."/>
            <person name="Teixiera M."/>
            <person name="Abouelleil A."/>
            <person name="Chapman S.B."/>
            <person name="Priest M."/>
            <person name="Young S.K."/>
            <person name="Wortman J."/>
            <person name="Nusbaum C."/>
            <person name="Birren B."/>
        </authorList>
    </citation>
    <scope>NUCLEOTIDE SEQUENCE [LARGE SCALE GENOMIC DNA]</scope>
    <source>
        <strain evidence="3 4">CBS 650.93</strain>
    </source>
</reference>
<evidence type="ECO:0000313" key="3">
    <source>
        <dbReference type="EMBL" id="KIX03342.1"/>
    </source>
</evidence>
<evidence type="ECO:0000313" key="4">
    <source>
        <dbReference type="Proteomes" id="UP000053617"/>
    </source>
</evidence>
<dbReference type="HOGENOM" id="CLU_023246_0_0_1"/>
<keyword evidence="4" id="KW-1185">Reference proteome</keyword>
<dbReference type="Gene3D" id="3.90.640.10">
    <property type="entry name" value="Actin, Chain A, domain 4"/>
    <property type="match status" value="1"/>
</dbReference>
<evidence type="ECO:0000256" key="2">
    <source>
        <dbReference type="SAM" id="MobiDB-lite"/>
    </source>
</evidence>
<dbReference type="InterPro" id="IPR004000">
    <property type="entry name" value="Actin"/>
</dbReference>
<feature type="region of interest" description="Disordered" evidence="2">
    <location>
        <begin position="279"/>
        <end position="298"/>
    </location>
</feature>
<protein>
    <recommendedName>
        <fullName evidence="5">Actin-related protein RO7</fullName>
    </recommendedName>
</protein>
<accession>A0A0D2FMS1</accession>
<dbReference type="STRING" id="1442369.A0A0D2FMS1"/>
<dbReference type="Gene3D" id="3.30.420.40">
    <property type="match status" value="2"/>
</dbReference>
<dbReference type="RefSeq" id="XP_013270478.1">
    <property type="nucleotide sequence ID" value="XM_013415024.1"/>
</dbReference>
<dbReference type="PANTHER" id="PTHR11937">
    <property type="entry name" value="ACTIN"/>
    <property type="match status" value="1"/>
</dbReference>
<dbReference type="OrthoDB" id="337660at2759"/>
<dbReference type="EMBL" id="KN847479">
    <property type="protein sequence ID" value="KIX03342.1"/>
    <property type="molecule type" value="Genomic_DNA"/>
</dbReference>
<dbReference type="Proteomes" id="UP000053617">
    <property type="component" value="Unassembled WGS sequence"/>
</dbReference>
<proteinExistence type="inferred from homology"/>
<comment type="similarity">
    <text evidence="1">Belongs to the actin family.</text>
</comment>
<dbReference type="InterPro" id="IPR043129">
    <property type="entry name" value="ATPase_NBD"/>
</dbReference>
<sequence>MTSTVASAIRPGLRDARQLSSSTSPHTPSRYISSVQSSPGSSLFRPEEDPIIIELDPRGLSAGFQGESGPQCRIAFNPQNSRRVGDYRTYLPECRRRKEDLQARSKKYELWRSDLRDVDLGLVEDKLERAVREAYTKHLLVDAGVARLVLVLPSLVPHPVLSTILTLLFERWKYSSITLLPAPTMTVAAAGLRSGLVIDLGWEEAVITAVYEYREVHVRRSTRAMKDLTWKIGELLDSIRTQQDESIRDSLLLDFDFVEEFIDRAGACHALVVAPEDPSATTEGSNLDNQQHTDADSNSATSLVFDWPTNTSSRPVSISRAALHQACVGVLIGSKDEEHTDDHEQSLSQLLYRTLLSLSSDVRSVCISRIIFSGRGSTVAGLPECILDTTNSIIQQHGWTAIRGKHFNAKRSGLAELAQGRAAPVDARHDLNPPGTDDFIEERLYKQRSKDAPPTDPPVLRQVDSLGPWAGASLVASLKAKSSVEIEREKFLSHGLAGAHRDIDSTAISQRVTGAKGAERISWTLAGWA</sequence>
<dbReference type="SMART" id="SM00268">
    <property type="entry name" value="ACTIN"/>
    <property type="match status" value="1"/>
</dbReference>
<dbReference type="VEuPathDB" id="FungiDB:Z518_06894"/>
<name>A0A0D2FMS1_9EURO</name>
<dbReference type="Pfam" id="PF00022">
    <property type="entry name" value="Actin"/>
    <property type="match status" value="1"/>
</dbReference>
<gene>
    <name evidence="3" type="ORF">Z518_06894</name>
</gene>
<evidence type="ECO:0000256" key="1">
    <source>
        <dbReference type="RuleBase" id="RU000487"/>
    </source>
</evidence>
<evidence type="ECO:0008006" key="5">
    <source>
        <dbReference type="Google" id="ProtNLM"/>
    </source>
</evidence>
<dbReference type="AlphaFoldDB" id="A0A0D2FMS1"/>
<feature type="region of interest" description="Disordered" evidence="2">
    <location>
        <begin position="1"/>
        <end position="45"/>
    </location>
</feature>
<organism evidence="3 4">
    <name type="scientific">Rhinocladiella mackenziei CBS 650.93</name>
    <dbReference type="NCBI Taxonomy" id="1442369"/>
    <lineage>
        <taxon>Eukaryota</taxon>
        <taxon>Fungi</taxon>
        <taxon>Dikarya</taxon>
        <taxon>Ascomycota</taxon>
        <taxon>Pezizomycotina</taxon>
        <taxon>Eurotiomycetes</taxon>
        <taxon>Chaetothyriomycetidae</taxon>
        <taxon>Chaetothyriales</taxon>
        <taxon>Herpotrichiellaceae</taxon>
        <taxon>Rhinocladiella</taxon>
    </lineage>
</organism>